<feature type="binding site" evidence="7">
    <location>
        <position position="161"/>
    </location>
    <ligand>
        <name>Mg(2+)</name>
        <dbReference type="ChEBI" id="CHEBI:18420"/>
        <label>1</label>
    </ligand>
</feature>
<dbReference type="EMBL" id="FOSF01000009">
    <property type="protein sequence ID" value="SFJ94564.1"/>
    <property type="molecule type" value="Genomic_DNA"/>
</dbReference>
<dbReference type="NCBIfam" id="TIGR00195">
    <property type="entry name" value="exoDNase_III"/>
    <property type="match status" value="1"/>
</dbReference>
<sequence>MQITLSSWNVNGIRAVAAKEGFDWFRNSTYDVIGLQETKASVDQLDDALKTKSGYESFFCSSTVKKGYSGTAVFSKLKPLSVEYELPDPEFQGEGRIIHLEFEKFHFFNGYFPNGGAAILNEKGRPTGEFKRVPYKMGFFDCFFDYAQKLRQDKPIVVCGDFNIAHKPIDLARPKINETNTGFLPLEREFLDRMVEAGYVDTFRHVNGDKPDCYSWWSYKTFARSKNIGWRIDYFFVSEELKNNIVDARIENDVLGSDHCPVTLVLDI</sequence>
<evidence type="ECO:0000259" key="9">
    <source>
        <dbReference type="Pfam" id="PF03372"/>
    </source>
</evidence>
<dbReference type="InterPro" id="IPR036691">
    <property type="entry name" value="Endo/exonu/phosph_ase_sf"/>
</dbReference>
<comment type="cofactor">
    <cofactor evidence="1">
        <name>Mn(2+)</name>
        <dbReference type="ChEBI" id="CHEBI:29035"/>
    </cofactor>
</comment>
<dbReference type="Pfam" id="PF03372">
    <property type="entry name" value="Exo_endo_phos"/>
    <property type="match status" value="1"/>
</dbReference>
<dbReference type="PANTHER" id="PTHR22748:SF6">
    <property type="entry name" value="DNA-(APURINIC OR APYRIMIDINIC SITE) ENDONUCLEASE"/>
    <property type="match status" value="1"/>
</dbReference>
<feature type="binding site" evidence="7">
    <location>
        <position position="258"/>
    </location>
    <ligand>
        <name>Mg(2+)</name>
        <dbReference type="ChEBI" id="CHEBI:18420"/>
        <label>1</label>
    </ligand>
</feature>
<feature type="binding site" evidence="7">
    <location>
        <position position="9"/>
    </location>
    <ligand>
        <name>Mg(2+)</name>
        <dbReference type="ChEBI" id="CHEBI:18420"/>
        <label>1</label>
    </ligand>
</feature>
<evidence type="ECO:0000256" key="2">
    <source>
        <dbReference type="ARBA" id="ARBA00007092"/>
    </source>
</evidence>
<dbReference type="RefSeq" id="WP_074839635.1">
    <property type="nucleotide sequence ID" value="NZ_CP047056.1"/>
</dbReference>
<evidence type="ECO:0000256" key="7">
    <source>
        <dbReference type="PIRSR" id="PIRSR604808-2"/>
    </source>
</evidence>
<feature type="site" description="Interaction with DNA substrate" evidence="8">
    <location>
        <position position="259"/>
    </location>
</feature>
<dbReference type="Proteomes" id="UP000243374">
    <property type="component" value="Unassembled WGS sequence"/>
</dbReference>
<keyword evidence="11" id="KW-1185">Reference proteome</keyword>
<dbReference type="GO" id="GO:0008081">
    <property type="term" value="F:phosphoric diester hydrolase activity"/>
    <property type="evidence" value="ECO:0007669"/>
    <property type="project" value="TreeGrafter"/>
</dbReference>
<evidence type="ECO:0000256" key="3">
    <source>
        <dbReference type="ARBA" id="ARBA00022723"/>
    </source>
</evidence>
<dbReference type="PROSITE" id="PS51435">
    <property type="entry name" value="AP_NUCLEASE_F1_4"/>
    <property type="match status" value="1"/>
</dbReference>
<name>A0A662Z9L4_9GAMM</name>
<feature type="active site" evidence="6">
    <location>
        <position position="111"/>
    </location>
</feature>
<reference evidence="10 11" key="1">
    <citation type="submission" date="2016-10" db="EMBL/GenBank/DDBJ databases">
        <authorList>
            <person name="Varghese N."/>
            <person name="Submissions S."/>
        </authorList>
    </citation>
    <scope>NUCLEOTIDE SEQUENCE [LARGE SCALE GENOMIC DNA]</scope>
    <source>
        <strain evidence="10 11">22B</strain>
    </source>
</reference>
<dbReference type="PANTHER" id="PTHR22748">
    <property type="entry name" value="AP ENDONUCLEASE"/>
    <property type="match status" value="1"/>
</dbReference>
<evidence type="ECO:0000313" key="10">
    <source>
        <dbReference type="EMBL" id="SFJ94564.1"/>
    </source>
</evidence>
<dbReference type="PROSITE" id="PS00727">
    <property type="entry name" value="AP_NUCLEASE_F1_2"/>
    <property type="match status" value="1"/>
</dbReference>
<evidence type="ECO:0000256" key="6">
    <source>
        <dbReference type="PIRSR" id="PIRSR604808-1"/>
    </source>
</evidence>
<accession>A0A662Z9L4</accession>
<keyword evidence="3 7" id="KW-0479">Metal-binding</keyword>
<proteinExistence type="inferred from homology"/>
<dbReference type="AlphaFoldDB" id="A0A662Z9L4"/>
<dbReference type="InterPro" id="IPR020848">
    <property type="entry name" value="AP_endonuclease_F1_CS"/>
</dbReference>
<comment type="cofactor">
    <cofactor evidence="7">
        <name>Mg(2+)</name>
        <dbReference type="ChEBI" id="CHEBI:18420"/>
    </cofactor>
    <cofactor evidence="7">
        <name>Mn(2+)</name>
        <dbReference type="ChEBI" id="CHEBI:29035"/>
    </cofactor>
    <text evidence="7">Probably binds two magnesium or manganese ions per subunit.</text>
</comment>
<organism evidence="10 11">
    <name type="scientific">Succinivibrio dextrinosolvens</name>
    <dbReference type="NCBI Taxonomy" id="83771"/>
    <lineage>
        <taxon>Bacteria</taxon>
        <taxon>Pseudomonadati</taxon>
        <taxon>Pseudomonadota</taxon>
        <taxon>Gammaproteobacteria</taxon>
        <taxon>Aeromonadales</taxon>
        <taxon>Succinivibrionaceae</taxon>
        <taxon>Succinivibrio</taxon>
    </lineage>
</organism>
<dbReference type="GO" id="GO:0008311">
    <property type="term" value="F:double-stranded DNA 3'-5' DNA exonuclease activity"/>
    <property type="evidence" value="ECO:0007669"/>
    <property type="project" value="TreeGrafter"/>
</dbReference>
<keyword evidence="4" id="KW-0378">Hydrolase</keyword>
<gene>
    <name evidence="10" type="ORF">SAMN04487865_100914</name>
</gene>
<keyword evidence="5 7" id="KW-0460">Magnesium</keyword>
<comment type="similarity">
    <text evidence="2">Belongs to the DNA repair enzymes AP/ExoA family.</text>
</comment>
<evidence type="ECO:0000256" key="1">
    <source>
        <dbReference type="ARBA" id="ARBA00001936"/>
    </source>
</evidence>
<dbReference type="OrthoDB" id="9803914at2"/>
<evidence type="ECO:0000256" key="5">
    <source>
        <dbReference type="ARBA" id="ARBA00022842"/>
    </source>
</evidence>
<dbReference type="InterPro" id="IPR004808">
    <property type="entry name" value="AP_endonuc_1"/>
</dbReference>
<feature type="binding site" evidence="7">
    <location>
        <position position="259"/>
    </location>
    <ligand>
        <name>Mg(2+)</name>
        <dbReference type="ChEBI" id="CHEBI:18420"/>
        <label>1</label>
    </ligand>
</feature>
<evidence type="ECO:0000256" key="8">
    <source>
        <dbReference type="PIRSR" id="PIRSR604808-3"/>
    </source>
</evidence>
<dbReference type="GO" id="GO:0006284">
    <property type="term" value="P:base-excision repair"/>
    <property type="evidence" value="ECO:0007669"/>
    <property type="project" value="TreeGrafter"/>
</dbReference>
<feature type="active site" description="Proton acceptor" evidence="6">
    <location>
        <position position="259"/>
    </location>
</feature>
<dbReference type="InterPro" id="IPR005135">
    <property type="entry name" value="Endo/exonuclease/phosphatase"/>
</dbReference>
<dbReference type="GO" id="GO:0003906">
    <property type="term" value="F:DNA-(apurinic or apyrimidinic site) endonuclease activity"/>
    <property type="evidence" value="ECO:0007669"/>
    <property type="project" value="TreeGrafter"/>
</dbReference>
<feature type="binding site" evidence="7">
    <location>
        <position position="37"/>
    </location>
    <ligand>
        <name>Mg(2+)</name>
        <dbReference type="ChEBI" id="CHEBI:18420"/>
        <label>1</label>
    </ligand>
</feature>
<dbReference type="Gene3D" id="3.60.10.10">
    <property type="entry name" value="Endonuclease/exonuclease/phosphatase"/>
    <property type="match status" value="1"/>
</dbReference>
<dbReference type="SUPFAM" id="SSF56219">
    <property type="entry name" value="DNase I-like"/>
    <property type="match status" value="1"/>
</dbReference>
<keyword evidence="7" id="KW-0464">Manganese</keyword>
<feature type="domain" description="Endonuclease/exonuclease/phosphatase" evidence="9">
    <location>
        <begin position="7"/>
        <end position="259"/>
    </location>
</feature>
<dbReference type="GO" id="GO:0046872">
    <property type="term" value="F:metal ion binding"/>
    <property type="evidence" value="ECO:0007669"/>
    <property type="project" value="UniProtKB-KW"/>
</dbReference>
<feature type="site" description="Transition state stabilizer" evidence="8">
    <location>
        <position position="163"/>
    </location>
</feature>
<evidence type="ECO:0000256" key="4">
    <source>
        <dbReference type="ARBA" id="ARBA00022801"/>
    </source>
</evidence>
<dbReference type="NCBIfam" id="TIGR00633">
    <property type="entry name" value="xth"/>
    <property type="match status" value="1"/>
</dbReference>
<feature type="active site" description="Proton donor/acceptor" evidence="6">
    <location>
        <position position="161"/>
    </location>
</feature>
<evidence type="ECO:0000313" key="11">
    <source>
        <dbReference type="Proteomes" id="UP000243374"/>
    </source>
</evidence>
<protein>
    <submittedName>
        <fullName evidence="10">Exodeoxyribonuclease-3</fullName>
    </submittedName>
</protein>
<feature type="binding site" evidence="7">
    <location>
        <position position="163"/>
    </location>
    <ligand>
        <name>Mg(2+)</name>
        <dbReference type="ChEBI" id="CHEBI:18420"/>
        <label>1</label>
    </ligand>
</feature>
<feature type="site" description="Important for catalytic activity" evidence="8">
    <location>
        <position position="233"/>
    </location>
</feature>
<dbReference type="GO" id="GO:0003677">
    <property type="term" value="F:DNA binding"/>
    <property type="evidence" value="ECO:0007669"/>
    <property type="project" value="InterPro"/>
</dbReference>